<sequence length="183" mass="20196">MTGIILRFSIENDEVSSGLSSLAQRLDDATGFYRSVGENLKNSTRDRFDSEESPEGIPWKKLLPSTIRAREKSGKTPIKILRASDNTGLAYGINYRADNKEVSVGSMKPYAAIHQLGGIIKKPARTALQEKSTKRFVKASKAKDPQSISIPAHTVNIPARPFLGISSPDEERIINITRDWLNG</sequence>
<comment type="caution">
    <text evidence="1">The sequence shown here is derived from an EMBL/GenBank/DDBJ whole genome shotgun (WGS) entry which is preliminary data.</text>
</comment>
<reference evidence="1" key="1">
    <citation type="journal article" date="2015" name="Nature">
        <title>Complex archaea that bridge the gap between prokaryotes and eukaryotes.</title>
        <authorList>
            <person name="Spang A."/>
            <person name="Saw J.H."/>
            <person name="Jorgensen S.L."/>
            <person name="Zaremba-Niedzwiedzka K."/>
            <person name="Martijn J."/>
            <person name="Lind A.E."/>
            <person name="van Eijk R."/>
            <person name="Schleper C."/>
            <person name="Guy L."/>
            <person name="Ettema T.J."/>
        </authorList>
    </citation>
    <scope>NUCLEOTIDE SEQUENCE</scope>
</reference>
<dbReference type="Pfam" id="PF05069">
    <property type="entry name" value="Phage_tail_S"/>
    <property type="match status" value="1"/>
</dbReference>
<dbReference type="AlphaFoldDB" id="A0A0F9A2D7"/>
<dbReference type="NCBIfam" id="TIGR01635">
    <property type="entry name" value="tail_comp_S"/>
    <property type="match status" value="1"/>
</dbReference>
<dbReference type="InterPro" id="IPR006522">
    <property type="entry name" value="Phage_virion_morphogenesis"/>
</dbReference>
<evidence type="ECO:0000313" key="1">
    <source>
        <dbReference type="EMBL" id="KKL03689.1"/>
    </source>
</evidence>
<protein>
    <recommendedName>
        <fullName evidence="2">Phage virion morphogenesis protein</fullName>
    </recommendedName>
</protein>
<dbReference type="EMBL" id="LAZR01044829">
    <property type="protein sequence ID" value="KKL03689.1"/>
    <property type="molecule type" value="Genomic_DNA"/>
</dbReference>
<organism evidence="1">
    <name type="scientific">marine sediment metagenome</name>
    <dbReference type="NCBI Taxonomy" id="412755"/>
    <lineage>
        <taxon>unclassified sequences</taxon>
        <taxon>metagenomes</taxon>
        <taxon>ecological metagenomes</taxon>
    </lineage>
</organism>
<accession>A0A0F9A2D7</accession>
<evidence type="ECO:0008006" key="2">
    <source>
        <dbReference type="Google" id="ProtNLM"/>
    </source>
</evidence>
<name>A0A0F9A2D7_9ZZZZ</name>
<gene>
    <name evidence="1" type="ORF">LCGC14_2623630</name>
</gene>
<proteinExistence type="predicted"/>